<keyword evidence="6" id="KW-0436">Ligase</keyword>
<feature type="binding site" evidence="4">
    <location>
        <begin position="3"/>
        <end position="7"/>
    </location>
    <ligand>
        <name>ATP</name>
        <dbReference type="ChEBI" id="CHEBI:30616"/>
    </ligand>
</feature>
<comment type="cofactor">
    <cofactor evidence="5">
        <name>Mg(2+)</name>
        <dbReference type="ChEBI" id="CHEBI:18420"/>
    </cofactor>
</comment>
<evidence type="ECO:0000256" key="1">
    <source>
        <dbReference type="ARBA" id="ARBA00010638"/>
    </source>
</evidence>
<dbReference type="GO" id="GO:0005524">
    <property type="term" value="F:ATP binding"/>
    <property type="evidence" value="ECO:0007669"/>
    <property type="project" value="UniProtKB-KW"/>
</dbReference>
<comment type="catalytic activity">
    <reaction evidence="5">
        <text>(6S)-5-formyl-5,6,7,8-tetrahydrofolate + ATP = (6R)-5,10-methenyltetrahydrofolate + ADP + phosphate</text>
        <dbReference type="Rhea" id="RHEA:10488"/>
        <dbReference type="ChEBI" id="CHEBI:30616"/>
        <dbReference type="ChEBI" id="CHEBI:43474"/>
        <dbReference type="ChEBI" id="CHEBI:57455"/>
        <dbReference type="ChEBI" id="CHEBI:57457"/>
        <dbReference type="ChEBI" id="CHEBI:456216"/>
        <dbReference type="EC" id="6.3.3.2"/>
    </reaction>
</comment>
<gene>
    <name evidence="6" type="ORF">JEODO184_01307</name>
</gene>
<dbReference type="Gene3D" id="3.40.50.10420">
    <property type="entry name" value="NagB/RpiA/CoA transferase-like"/>
    <property type="match status" value="1"/>
</dbReference>
<dbReference type="SUPFAM" id="SSF100950">
    <property type="entry name" value="NagB/RpiA/CoA transferase-like"/>
    <property type="match status" value="1"/>
</dbReference>
<organism evidence="6 7">
    <name type="scientific">Jeotgalicoccus meleagridis</name>
    <dbReference type="NCBI Taxonomy" id="2759181"/>
    <lineage>
        <taxon>Bacteria</taxon>
        <taxon>Bacillati</taxon>
        <taxon>Bacillota</taxon>
        <taxon>Bacilli</taxon>
        <taxon>Bacillales</taxon>
        <taxon>Staphylococcaceae</taxon>
        <taxon>Jeotgalicoccus</taxon>
    </lineage>
</organism>
<keyword evidence="5" id="KW-0479">Metal-binding</keyword>
<comment type="caution">
    <text evidence="6">The sequence shown here is derived from an EMBL/GenBank/DDBJ whole genome shotgun (WGS) entry which is preliminary data.</text>
</comment>
<feature type="binding site" evidence="4">
    <location>
        <begin position="130"/>
        <end position="138"/>
    </location>
    <ligand>
        <name>ATP</name>
        <dbReference type="ChEBI" id="CHEBI:30616"/>
    </ligand>
</feature>
<dbReference type="GO" id="GO:0046872">
    <property type="term" value="F:metal ion binding"/>
    <property type="evidence" value="ECO:0007669"/>
    <property type="project" value="UniProtKB-KW"/>
</dbReference>
<reference evidence="6 7" key="1">
    <citation type="submission" date="2020-07" db="EMBL/GenBank/DDBJ databases">
        <authorList>
            <person name="Criscuolo A."/>
        </authorList>
    </citation>
    <scope>NUCLEOTIDE SEQUENCE [LARGE SCALE GENOMIC DNA]</scope>
    <source>
        <strain evidence="6">CIP111649</strain>
    </source>
</reference>
<keyword evidence="7" id="KW-1185">Reference proteome</keyword>
<evidence type="ECO:0000256" key="4">
    <source>
        <dbReference type="PIRSR" id="PIRSR006806-1"/>
    </source>
</evidence>
<protein>
    <recommendedName>
        <fullName evidence="5">5-formyltetrahydrofolate cyclo-ligase</fullName>
        <ecNumber evidence="5">6.3.3.2</ecNumber>
    </recommendedName>
</protein>
<dbReference type="AlphaFoldDB" id="A0A6V7RKP9"/>
<evidence type="ECO:0000256" key="2">
    <source>
        <dbReference type="ARBA" id="ARBA00022741"/>
    </source>
</evidence>
<name>A0A6V7RKP9_9STAP</name>
<keyword evidence="5" id="KW-0460">Magnesium</keyword>
<accession>A0A6V7RKP9</accession>
<evidence type="ECO:0000313" key="7">
    <source>
        <dbReference type="Proteomes" id="UP000589351"/>
    </source>
</evidence>
<dbReference type="InterPro" id="IPR037171">
    <property type="entry name" value="NagB/RpiA_transferase-like"/>
</dbReference>
<evidence type="ECO:0000313" key="6">
    <source>
        <dbReference type="EMBL" id="CAD2078102.1"/>
    </source>
</evidence>
<feature type="binding site" evidence="4">
    <location>
        <position position="54"/>
    </location>
    <ligand>
        <name>substrate</name>
    </ligand>
</feature>
<dbReference type="Proteomes" id="UP000589351">
    <property type="component" value="Unassembled WGS sequence"/>
</dbReference>
<evidence type="ECO:0000256" key="3">
    <source>
        <dbReference type="ARBA" id="ARBA00022840"/>
    </source>
</evidence>
<comment type="similarity">
    <text evidence="1 5">Belongs to the 5-formyltetrahydrofolate cyclo-ligase family.</text>
</comment>
<dbReference type="EMBL" id="CAJEWD010000008">
    <property type="protein sequence ID" value="CAD2078102.1"/>
    <property type="molecule type" value="Genomic_DNA"/>
</dbReference>
<dbReference type="RefSeq" id="WP_185125813.1">
    <property type="nucleotide sequence ID" value="NZ_CAJEWD010000008.1"/>
</dbReference>
<dbReference type="NCBIfam" id="TIGR02727">
    <property type="entry name" value="MTHFS_bact"/>
    <property type="match status" value="1"/>
</dbReference>
<evidence type="ECO:0000256" key="5">
    <source>
        <dbReference type="RuleBase" id="RU361279"/>
    </source>
</evidence>
<dbReference type="GO" id="GO:0009396">
    <property type="term" value="P:folic acid-containing compound biosynthetic process"/>
    <property type="evidence" value="ECO:0007669"/>
    <property type="project" value="TreeGrafter"/>
</dbReference>
<dbReference type="PIRSF" id="PIRSF006806">
    <property type="entry name" value="FTHF_cligase"/>
    <property type="match status" value="1"/>
</dbReference>
<feature type="binding site" evidence="4">
    <location>
        <position position="49"/>
    </location>
    <ligand>
        <name>substrate</name>
    </ligand>
</feature>
<dbReference type="InterPro" id="IPR024185">
    <property type="entry name" value="FTHF_cligase-like_sf"/>
</dbReference>
<keyword evidence="2 4" id="KW-0547">Nucleotide-binding</keyword>
<dbReference type="InterPro" id="IPR002698">
    <property type="entry name" value="FTHF_cligase"/>
</dbReference>
<dbReference type="GO" id="GO:0030272">
    <property type="term" value="F:5-formyltetrahydrofolate cyclo-ligase activity"/>
    <property type="evidence" value="ECO:0007669"/>
    <property type="project" value="UniProtKB-EC"/>
</dbReference>
<dbReference type="EC" id="6.3.3.2" evidence="5"/>
<proteinExistence type="inferred from homology"/>
<sequence length="190" mass="21767">MSKTELRKSMINILKNMNAEEKLEKSKAISQNAYTFIQERGYQSVGIVLPMAIEYDTWGLIDLLLEKGIEVYSPVCNYTDKSMNFHRLNSRDEVRKDNKNIPIPDPEQRVNNNIDLLVVPGLIFGPTGYRIGYGGGFYDRFLTTFNNDTVSLIFSDQIGDTIIDSHDLPVDYLITEDRTFDVKSVRVNEE</sequence>
<dbReference type="PANTHER" id="PTHR23407">
    <property type="entry name" value="ATPASE INHIBITOR/5-FORMYLTETRAHYDROFOLATE CYCLO-LIGASE"/>
    <property type="match status" value="1"/>
</dbReference>
<keyword evidence="3 4" id="KW-0067">ATP-binding</keyword>
<dbReference type="GO" id="GO:0035999">
    <property type="term" value="P:tetrahydrofolate interconversion"/>
    <property type="evidence" value="ECO:0007669"/>
    <property type="project" value="TreeGrafter"/>
</dbReference>
<dbReference type="PANTHER" id="PTHR23407:SF1">
    <property type="entry name" value="5-FORMYLTETRAHYDROFOLATE CYCLO-LIGASE"/>
    <property type="match status" value="1"/>
</dbReference>
<dbReference type="Pfam" id="PF01812">
    <property type="entry name" value="5-FTHF_cyc-lig"/>
    <property type="match status" value="1"/>
</dbReference>